<dbReference type="GO" id="GO:0004252">
    <property type="term" value="F:serine-type endopeptidase activity"/>
    <property type="evidence" value="ECO:0007669"/>
    <property type="project" value="InterPro"/>
</dbReference>
<dbReference type="InterPro" id="IPR033116">
    <property type="entry name" value="TRYPSIN_SER"/>
</dbReference>
<dbReference type="PROSITE" id="PS00135">
    <property type="entry name" value="TRYPSIN_SER"/>
    <property type="match status" value="1"/>
</dbReference>
<dbReference type="Pfam" id="PF00089">
    <property type="entry name" value="Trypsin"/>
    <property type="match status" value="1"/>
</dbReference>
<gene>
    <name evidence="4" type="ORF">GCM10010123_40090</name>
</gene>
<reference evidence="4" key="1">
    <citation type="journal article" date="2014" name="Int. J. Syst. Evol. Microbiol.">
        <title>Complete genome sequence of Corynebacterium casei LMG S-19264T (=DSM 44701T), isolated from a smear-ripened cheese.</title>
        <authorList>
            <consortium name="US DOE Joint Genome Institute (JGI-PGF)"/>
            <person name="Walter F."/>
            <person name="Albersmeier A."/>
            <person name="Kalinowski J."/>
            <person name="Ruckert C."/>
        </authorList>
    </citation>
    <scope>NUCLEOTIDE SEQUENCE</scope>
    <source>
        <strain evidence="4">JCM 3090</strain>
    </source>
</reference>
<evidence type="ECO:0000313" key="5">
    <source>
        <dbReference type="Proteomes" id="UP000649739"/>
    </source>
</evidence>
<proteinExistence type="predicted"/>
<reference evidence="4" key="2">
    <citation type="submission" date="2020-09" db="EMBL/GenBank/DDBJ databases">
        <authorList>
            <person name="Sun Q."/>
            <person name="Ohkuma M."/>
        </authorList>
    </citation>
    <scope>NUCLEOTIDE SEQUENCE</scope>
    <source>
        <strain evidence="4">JCM 3090</strain>
    </source>
</reference>
<dbReference type="SUPFAM" id="SSF50494">
    <property type="entry name" value="Trypsin-like serine proteases"/>
    <property type="match status" value="1"/>
</dbReference>
<dbReference type="PRINTS" id="PR00722">
    <property type="entry name" value="CHYMOTRYPSIN"/>
</dbReference>
<accession>A0A8J3FCH0</accession>
<comment type="caution">
    <text evidence="4">The sequence shown here is derived from an EMBL/GenBank/DDBJ whole genome shotgun (WGS) entry which is preliminary data.</text>
</comment>
<keyword evidence="2" id="KW-0732">Signal</keyword>
<dbReference type="GO" id="GO:0006508">
    <property type="term" value="P:proteolysis"/>
    <property type="evidence" value="ECO:0007669"/>
    <property type="project" value="InterPro"/>
</dbReference>
<feature type="signal peptide" evidence="2">
    <location>
        <begin position="1"/>
        <end position="27"/>
    </location>
</feature>
<evidence type="ECO:0000259" key="3">
    <source>
        <dbReference type="PROSITE" id="PS50240"/>
    </source>
</evidence>
<dbReference type="InterPro" id="IPR009003">
    <property type="entry name" value="Peptidase_S1_PA"/>
</dbReference>
<dbReference type="EMBL" id="BMQB01000010">
    <property type="protein sequence ID" value="GGK06211.1"/>
    <property type="molecule type" value="Genomic_DNA"/>
</dbReference>
<dbReference type="FunFam" id="2.40.10.10:FF:000002">
    <property type="entry name" value="Transmembrane protease serine"/>
    <property type="match status" value="1"/>
</dbReference>
<protein>
    <submittedName>
        <fullName evidence="4">Trypsin</fullName>
    </submittedName>
</protein>
<organism evidence="4 5">
    <name type="scientific">Pilimelia anulata</name>
    <dbReference type="NCBI Taxonomy" id="53371"/>
    <lineage>
        <taxon>Bacteria</taxon>
        <taxon>Bacillati</taxon>
        <taxon>Actinomycetota</taxon>
        <taxon>Actinomycetes</taxon>
        <taxon>Micromonosporales</taxon>
        <taxon>Micromonosporaceae</taxon>
        <taxon>Pilimelia</taxon>
    </lineage>
</organism>
<dbReference type="InterPro" id="IPR043504">
    <property type="entry name" value="Peptidase_S1_PA_chymotrypsin"/>
</dbReference>
<dbReference type="InterPro" id="IPR001254">
    <property type="entry name" value="Trypsin_dom"/>
</dbReference>
<feature type="domain" description="Peptidase S1" evidence="3">
    <location>
        <begin position="44"/>
        <end position="266"/>
    </location>
</feature>
<dbReference type="SMART" id="SM00020">
    <property type="entry name" value="Tryp_SPc"/>
    <property type="match status" value="1"/>
</dbReference>
<sequence>MQRPVLATLAATAALLAATAAAPAAFADPTPAGPAPADPGQGRIVGGRPSAAGAYPWMANLHLSTAGGESYSCGGTLLSPDIVLTAEHCTDDRKVVRVDAHIGKVRWADAQGAGQVRRGTKYKTGGGTNKGDWAVVKLDTPYTGSTYPALPRDAGADERGPFRAMGWGLTKENGSVSPVLLEVDLPHVPAARCQPTPAVEICAGDYDKGGVDTCQGDSGGPLVARDGAGWVQVGITSWGVGCARPGEPGHYTKVSAFLKQIRAAVTELGGQQPATR</sequence>
<dbReference type="AlphaFoldDB" id="A0A8J3FCH0"/>
<dbReference type="RefSeq" id="WP_229784272.1">
    <property type="nucleotide sequence ID" value="NZ_BMQB01000010.1"/>
</dbReference>
<keyword evidence="5" id="KW-1185">Reference proteome</keyword>
<evidence type="ECO:0000256" key="2">
    <source>
        <dbReference type="SAM" id="SignalP"/>
    </source>
</evidence>
<dbReference type="PANTHER" id="PTHR24252">
    <property type="entry name" value="ACROSIN-RELATED"/>
    <property type="match status" value="1"/>
</dbReference>
<feature type="chain" id="PRO_5035257867" evidence="2">
    <location>
        <begin position="28"/>
        <end position="276"/>
    </location>
</feature>
<keyword evidence="1" id="KW-1015">Disulfide bond</keyword>
<name>A0A8J3FCH0_9ACTN</name>
<dbReference type="Proteomes" id="UP000649739">
    <property type="component" value="Unassembled WGS sequence"/>
</dbReference>
<dbReference type="CDD" id="cd00190">
    <property type="entry name" value="Tryp_SPc"/>
    <property type="match status" value="1"/>
</dbReference>
<dbReference type="PROSITE" id="PS50240">
    <property type="entry name" value="TRYPSIN_DOM"/>
    <property type="match status" value="1"/>
</dbReference>
<dbReference type="Gene3D" id="2.40.10.10">
    <property type="entry name" value="Trypsin-like serine proteases"/>
    <property type="match status" value="1"/>
</dbReference>
<evidence type="ECO:0000256" key="1">
    <source>
        <dbReference type="ARBA" id="ARBA00023157"/>
    </source>
</evidence>
<evidence type="ECO:0000313" key="4">
    <source>
        <dbReference type="EMBL" id="GGK06211.1"/>
    </source>
</evidence>
<dbReference type="PANTHER" id="PTHR24252:SF7">
    <property type="entry name" value="HYALIN"/>
    <property type="match status" value="1"/>
</dbReference>
<dbReference type="InterPro" id="IPR001314">
    <property type="entry name" value="Peptidase_S1A"/>
</dbReference>